<evidence type="ECO:0000256" key="1">
    <source>
        <dbReference type="SAM" id="MobiDB-lite"/>
    </source>
</evidence>
<organism evidence="2 3">
    <name type="scientific">Zizania palustris</name>
    <name type="common">Northern wild rice</name>
    <dbReference type="NCBI Taxonomy" id="103762"/>
    <lineage>
        <taxon>Eukaryota</taxon>
        <taxon>Viridiplantae</taxon>
        <taxon>Streptophyta</taxon>
        <taxon>Embryophyta</taxon>
        <taxon>Tracheophyta</taxon>
        <taxon>Spermatophyta</taxon>
        <taxon>Magnoliopsida</taxon>
        <taxon>Liliopsida</taxon>
        <taxon>Poales</taxon>
        <taxon>Poaceae</taxon>
        <taxon>BOP clade</taxon>
        <taxon>Oryzoideae</taxon>
        <taxon>Oryzeae</taxon>
        <taxon>Zizaniinae</taxon>
        <taxon>Zizania</taxon>
    </lineage>
</organism>
<reference evidence="2" key="2">
    <citation type="submission" date="2021-02" db="EMBL/GenBank/DDBJ databases">
        <authorList>
            <person name="Kimball J.A."/>
            <person name="Haas M.W."/>
            <person name="Macchietto M."/>
            <person name="Kono T."/>
            <person name="Duquette J."/>
            <person name="Shao M."/>
        </authorList>
    </citation>
    <scope>NUCLEOTIDE SEQUENCE</scope>
    <source>
        <tissue evidence="2">Fresh leaf tissue</tissue>
    </source>
</reference>
<dbReference type="EMBL" id="JAAALK010000283">
    <property type="protein sequence ID" value="KAG8071626.1"/>
    <property type="molecule type" value="Genomic_DNA"/>
</dbReference>
<sequence>MATRRRASASLCSLGARRRPHTPSTSRRPHHHPRPAHEDRARDADPAPLRHPRTVTYARAARLLPRRPPPPGRAAGLLASYRLIVAIITWLTMGCSCRVNIVLLRRKSGMGQDCKNGRVTLLGACSGGSAICSTRSSSGDT</sequence>
<dbReference type="AlphaFoldDB" id="A0A8J5VTZ8"/>
<proteinExistence type="predicted"/>
<keyword evidence="3" id="KW-1185">Reference proteome</keyword>
<feature type="region of interest" description="Disordered" evidence="1">
    <location>
        <begin position="1"/>
        <end position="54"/>
    </location>
</feature>
<evidence type="ECO:0000313" key="2">
    <source>
        <dbReference type="EMBL" id="KAG8071626.1"/>
    </source>
</evidence>
<name>A0A8J5VTZ8_ZIZPA</name>
<comment type="caution">
    <text evidence="2">The sequence shown here is derived from an EMBL/GenBank/DDBJ whole genome shotgun (WGS) entry which is preliminary data.</text>
</comment>
<accession>A0A8J5VTZ8</accession>
<reference evidence="2" key="1">
    <citation type="journal article" date="2021" name="bioRxiv">
        <title>Whole Genome Assembly and Annotation of Northern Wild Rice, Zizania palustris L., Supports a Whole Genome Duplication in the Zizania Genus.</title>
        <authorList>
            <person name="Haas M."/>
            <person name="Kono T."/>
            <person name="Macchietto M."/>
            <person name="Millas R."/>
            <person name="McGilp L."/>
            <person name="Shao M."/>
            <person name="Duquette J."/>
            <person name="Hirsch C.N."/>
            <person name="Kimball J."/>
        </authorList>
    </citation>
    <scope>NUCLEOTIDE SEQUENCE</scope>
    <source>
        <tissue evidence="2">Fresh leaf tissue</tissue>
    </source>
</reference>
<feature type="compositionally biased region" description="Basic residues" evidence="1">
    <location>
        <begin position="16"/>
        <end position="34"/>
    </location>
</feature>
<gene>
    <name evidence="2" type="ORF">GUJ93_ZPchr0006g41246</name>
</gene>
<evidence type="ECO:0000313" key="3">
    <source>
        <dbReference type="Proteomes" id="UP000729402"/>
    </source>
</evidence>
<feature type="compositionally biased region" description="Basic and acidic residues" evidence="1">
    <location>
        <begin position="35"/>
        <end position="45"/>
    </location>
</feature>
<protein>
    <submittedName>
        <fullName evidence="2">Uncharacterized protein</fullName>
    </submittedName>
</protein>
<dbReference type="Proteomes" id="UP000729402">
    <property type="component" value="Unassembled WGS sequence"/>
</dbReference>